<accession>A0ABV8VPI8</accession>
<feature type="transmembrane region" description="Helical" evidence="1">
    <location>
        <begin position="238"/>
        <end position="258"/>
    </location>
</feature>
<organism evidence="2 3">
    <name type="scientific">Nocardia halotolerans</name>
    <dbReference type="NCBI Taxonomy" id="1755878"/>
    <lineage>
        <taxon>Bacteria</taxon>
        <taxon>Bacillati</taxon>
        <taxon>Actinomycetota</taxon>
        <taxon>Actinomycetes</taxon>
        <taxon>Mycobacteriales</taxon>
        <taxon>Nocardiaceae</taxon>
        <taxon>Nocardia</taxon>
    </lineage>
</organism>
<evidence type="ECO:0000313" key="3">
    <source>
        <dbReference type="Proteomes" id="UP001595844"/>
    </source>
</evidence>
<evidence type="ECO:0000256" key="1">
    <source>
        <dbReference type="SAM" id="Phobius"/>
    </source>
</evidence>
<dbReference type="EMBL" id="JBHSDL010000025">
    <property type="protein sequence ID" value="MFC4376548.1"/>
    <property type="molecule type" value="Genomic_DNA"/>
</dbReference>
<comment type="caution">
    <text evidence="2">The sequence shown here is derived from an EMBL/GenBank/DDBJ whole genome shotgun (WGS) entry which is preliminary data.</text>
</comment>
<dbReference type="RefSeq" id="WP_378565481.1">
    <property type="nucleotide sequence ID" value="NZ_JBHSDL010000025.1"/>
</dbReference>
<name>A0ABV8VPI8_9NOCA</name>
<gene>
    <name evidence="2" type="ORF">ACFO5K_20855</name>
</gene>
<keyword evidence="1" id="KW-1133">Transmembrane helix</keyword>
<keyword evidence="3" id="KW-1185">Reference proteome</keyword>
<dbReference type="Proteomes" id="UP001595844">
    <property type="component" value="Unassembled WGS sequence"/>
</dbReference>
<evidence type="ECO:0000313" key="2">
    <source>
        <dbReference type="EMBL" id="MFC4376548.1"/>
    </source>
</evidence>
<keyword evidence="1" id="KW-0812">Transmembrane</keyword>
<sequence>MRPVVEAVGAVGAGVDPARAPTVPIRPMRLRELLDEPFALIQAHIRALAALGGVAVAAALTVVLAVTGLVSHLTDGSDAGTAWAAVLSSAVCLWVLRLVLRGTTVAIGLADVNGVGYGALAGLRTAAAHAGPLFVAQIMFTLTGIGVLLVGSILIITYPLALVWLAQVRARRIVVAPVIIGESAKSGAAVARSKELTQGAEWTTAGLWLLQRLIFAVLAVPAFGIPYFLSTFSGTHRWAFIGLLVGGVLLMVAISEIVEAGSRVVCYVDRRCAREGMDILVPGDRR</sequence>
<proteinExistence type="predicted"/>
<protein>
    <recommendedName>
        <fullName evidence="4">Glycerophosphoryl diester phosphodiesterase membrane domain-containing protein</fullName>
    </recommendedName>
</protein>
<feature type="transmembrane region" description="Helical" evidence="1">
    <location>
        <begin position="133"/>
        <end position="166"/>
    </location>
</feature>
<feature type="transmembrane region" description="Helical" evidence="1">
    <location>
        <begin position="47"/>
        <end position="70"/>
    </location>
</feature>
<feature type="transmembrane region" description="Helical" evidence="1">
    <location>
        <begin position="107"/>
        <end position="127"/>
    </location>
</feature>
<keyword evidence="1" id="KW-0472">Membrane</keyword>
<feature type="transmembrane region" description="Helical" evidence="1">
    <location>
        <begin position="82"/>
        <end position="100"/>
    </location>
</feature>
<reference evidence="3" key="1">
    <citation type="journal article" date="2019" name="Int. J. Syst. Evol. Microbiol.">
        <title>The Global Catalogue of Microorganisms (GCM) 10K type strain sequencing project: providing services to taxonomists for standard genome sequencing and annotation.</title>
        <authorList>
            <consortium name="The Broad Institute Genomics Platform"/>
            <consortium name="The Broad Institute Genome Sequencing Center for Infectious Disease"/>
            <person name="Wu L."/>
            <person name="Ma J."/>
        </authorList>
    </citation>
    <scope>NUCLEOTIDE SEQUENCE [LARGE SCALE GENOMIC DNA]</scope>
    <source>
        <strain evidence="3">IBRC-M 10490</strain>
    </source>
</reference>
<feature type="transmembrane region" description="Helical" evidence="1">
    <location>
        <begin position="213"/>
        <end position="232"/>
    </location>
</feature>
<evidence type="ECO:0008006" key="4">
    <source>
        <dbReference type="Google" id="ProtNLM"/>
    </source>
</evidence>